<dbReference type="GO" id="GO:0006313">
    <property type="term" value="P:DNA transposition"/>
    <property type="evidence" value="ECO:0007669"/>
    <property type="project" value="InterPro"/>
</dbReference>
<dbReference type="EMBL" id="RKMK01000038">
    <property type="protein sequence ID" value="RXG87965.1"/>
    <property type="molecule type" value="Genomic_DNA"/>
</dbReference>
<reference evidence="3 4" key="1">
    <citation type="submission" date="2018-11" db="EMBL/GenBank/DDBJ databases">
        <title>Bradyrhizobium sp. nov., isolated from effective nodules of peanut in China.</title>
        <authorList>
            <person name="Li Y."/>
        </authorList>
    </citation>
    <scope>NUCLEOTIDE SEQUENCE [LARGE SCALE GENOMIC DNA]</scope>
    <source>
        <strain evidence="3 4">CCBAU 51770</strain>
    </source>
</reference>
<dbReference type="Pfam" id="PF02371">
    <property type="entry name" value="Transposase_20"/>
    <property type="match status" value="1"/>
</dbReference>
<dbReference type="InterPro" id="IPR003346">
    <property type="entry name" value="Transposase_20"/>
</dbReference>
<dbReference type="RefSeq" id="WP_128937298.1">
    <property type="nucleotide sequence ID" value="NZ_CP022221.1"/>
</dbReference>
<dbReference type="Pfam" id="PF01548">
    <property type="entry name" value="DEDD_Tnp_IS110"/>
    <property type="match status" value="1"/>
</dbReference>
<organism evidence="3 4">
    <name type="scientific">Bradyrhizobium zhanjiangense</name>
    <dbReference type="NCBI Taxonomy" id="1325107"/>
    <lineage>
        <taxon>Bacteria</taxon>
        <taxon>Pseudomonadati</taxon>
        <taxon>Pseudomonadota</taxon>
        <taxon>Alphaproteobacteria</taxon>
        <taxon>Hyphomicrobiales</taxon>
        <taxon>Nitrobacteraceae</taxon>
        <taxon>Bradyrhizobium</taxon>
    </lineage>
</organism>
<evidence type="ECO:0000313" key="4">
    <source>
        <dbReference type="Proteomes" id="UP000290174"/>
    </source>
</evidence>
<sequence length="362" mass="40183">MEFFCGLDVGMDETAICVVDDKDQVALEVTVVTDPETIKVALTPYLGRLRRVGHEAGSLSPWLHPELLRLGVPAVCLETFHVRAALKAQRNKTDRTDALGLAHLMRTGWFRKAHIKSEACYRLRLLLTHRRNLKRKFLDLENAIRHSLKVFGIRLSHVGRGGFAQAVREVVAGDALVSELIDAMLNARAALWKEYCRLHDLVVKLVASHELCRRFMQIPGVGPVAALSFMTAIDDPARFKRSRDVAAYFGLTSRRWQSGTSIDVQGRISKAGDGDVRRALYEAASALLTRFKRKDKVKTWGLAIAKRTSHRKAIVAVARKLAVIMHAMWVDGTFYCGDPGASQADVSARAAAKDRKLLGAHA</sequence>
<dbReference type="InterPro" id="IPR047650">
    <property type="entry name" value="Transpos_IS110"/>
</dbReference>
<comment type="caution">
    <text evidence="3">The sequence shown here is derived from an EMBL/GenBank/DDBJ whole genome shotgun (WGS) entry which is preliminary data.</text>
</comment>
<dbReference type="NCBIfam" id="NF033542">
    <property type="entry name" value="transpos_IS110"/>
    <property type="match status" value="1"/>
</dbReference>
<evidence type="ECO:0000259" key="2">
    <source>
        <dbReference type="Pfam" id="PF02371"/>
    </source>
</evidence>
<evidence type="ECO:0000313" key="3">
    <source>
        <dbReference type="EMBL" id="RXG87965.1"/>
    </source>
</evidence>
<accession>A0A4Q0QCJ6</accession>
<dbReference type="AlphaFoldDB" id="A0A4Q0QCJ6"/>
<dbReference type="GO" id="GO:0004803">
    <property type="term" value="F:transposase activity"/>
    <property type="evidence" value="ECO:0007669"/>
    <property type="project" value="InterPro"/>
</dbReference>
<dbReference type="Proteomes" id="UP000290174">
    <property type="component" value="Unassembled WGS sequence"/>
</dbReference>
<protein>
    <submittedName>
        <fullName evidence="3">IS110 family transposase</fullName>
    </submittedName>
</protein>
<dbReference type="InterPro" id="IPR002525">
    <property type="entry name" value="Transp_IS110-like_N"/>
</dbReference>
<feature type="domain" description="Transposase IS110-like N-terminal" evidence="1">
    <location>
        <begin position="5"/>
        <end position="149"/>
    </location>
</feature>
<dbReference type="PANTHER" id="PTHR33055:SF3">
    <property type="entry name" value="PUTATIVE TRANSPOSASE FOR IS117-RELATED"/>
    <property type="match status" value="1"/>
</dbReference>
<proteinExistence type="predicted"/>
<name>A0A4Q0QCJ6_9BRAD</name>
<gene>
    <name evidence="3" type="ORF">EAS61_30025</name>
</gene>
<evidence type="ECO:0000259" key="1">
    <source>
        <dbReference type="Pfam" id="PF01548"/>
    </source>
</evidence>
<dbReference type="GO" id="GO:0003677">
    <property type="term" value="F:DNA binding"/>
    <property type="evidence" value="ECO:0007669"/>
    <property type="project" value="InterPro"/>
</dbReference>
<dbReference type="PANTHER" id="PTHR33055">
    <property type="entry name" value="TRANSPOSASE FOR INSERTION SEQUENCE ELEMENT IS1111A"/>
    <property type="match status" value="1"/>
</dbReference>
<feature type="domain" description="Transposase IS116/IS110/IS902 C-terminal" evidence="2">
    <location>
        <begin position="212"/>
        <end position="293"/>
    </location>
</feature>